<feature type="non-terminal residue" evidence="6">
    <location>
        <position position="264"/>
    </location>
</feature>
<keyword evidence="7" id="KW-1185">Reference proteome</keyword>
<feature type="domain" description="Protein kinase" evidence="5">
    <location>
        <begin position="1"/>
        <end position="234"/>
    </location>
</feature>
<evidence type="ECO:0000256" key="1">
    <source>
        <dbReference type="ARBA" id="ARBA00022679"/>
    </source>
</evidence>
<dbReference type="SMART" id="SM00220">
    <property type="entry name" value="S_TKc"/>
    <property type="match status" value="1"/>
</dbReference>
<protein>
    <submittedName>
        <fullName evidence="6">Kinase, NEK</fullName>
    </submittedName>
</protein>
<proteinExistence type="predicted"/>
<evidence type="ECO:0000259" key="5">
    <source>
        <dbReference type="PROSITE" id="PS50011"/>
    </source>
</evidence>
<dbReference type="PANTHER" id="PTHR43671">
    <property type="entry name" value="SERINE/THREONINE-PROTEIN KINASE NEK"/>
    <property type="match status" value="1"/>
</dbReference>
<keyword evidence="4" id="KW-0067">ATP-binding</keyword>
<organism evidence="6 7">
    <name type="scientific">Paramuricea clavata</name>
    <name type="common">Red gorgonian</name>
    <name type="synonym">Violescent sea-whip</name>
    <dbReference type="NCBI Taxonomy" id="317549"/>
    <lineage>
        <taxon>Eukaryota</taxon>
        <taxon>Metazoa</taxon>
        <taxon>Cnidaria</taxon>
        <taxon>Anthozoa</taxon>
        <taxon>Octocorallia</taxon>
        <taxon>Malacalcyonacea</taxon>
        <taxon>Plexauridae</taxon>
        <taxon>Paramuricea</taxon>
    </lineage>
</organism>
<evidence type="ECO:0000256" key="4">
    <source>
        <dbReference type="ARBA" id="ARBA00022840"/>
    </source>
</evidence>
<evidence type="ECO:0000256" key="3">
    <source>
        <dbReference type="ARBA" id="ARBA00022777"/>
    </source>
</evidence>
<reference evidence="6" key="1">
    <citation type="submission" date="2020-04" db="EMBL/GenBank/DDBJ databases">
        <authorList>
            <person name="Alioto T."/>
            <person name="Alioto T."/>
            <person name="Gomez Garrido J."/>
        </authorList>
    </citation>
    <scope>NUCLEOTIDE SEQUENCE</scope>
    <source>
        <strain evidence="6">A484AB</strain>
    </source>
</reference>
<dbReference type="InterPro" id="IPR050660">
    <property type="entry name" value="NEK_Ser/Thr_kinase"/>
</dbReference>
<keyword evidence="3 6" id="KW-0418">Kinase</keyword>
<dbReference type="OrthoDB" id="341578at2759"/>
<dbReference type="InterPro" id="IPR011009">
    <property type="entry name" value="Kinase-like_dom_sf"/>
</dbReference>
<dbReference type="Proteomes" id="UP001152795">
    <property type="component" value="Unassembled WGS sequence"/>
</dbReference>
<evidence type="ECO:0000313" key="6">
    <source>
        <dbReference type="EMBL" id="CAB3991571.1"/>
    </source>
</evidence>
<dbReference type="PANTHER" id="PTHR43671:SF86">
    <property type="entry name" value="PROTEIN KINASE DOMAIN-CONTAINING PROTEIN"/>
    <property type="match status" value="1"/>
</dbReference>
<sequence>FEHGFDGLRRRALLSIQAVQNLFNYLLVCRTQLHLNAQFSKALTASLMFSSQIISSMFLSAGAPEMLAGVKRANRAAKSPVELAWDNSSTTRRQAALSLSHRDIHAGNILIRHHPDPRRINDGCVKIADFGQAREIRSAMDAVMFPRFSSDKGGMAPEVLQRLPYDYKADIFSAGFVMLSVYRYLERKLKQPLGQDASNKLPGLIDWLEQKDPQKRPTAAKALEWWARSIEVLFVNGNAEQETIVGSIVVYPLTFVSLRDMRDL</sequence>
<comment type="caution">
    <text evidence="6">The sequence shown here is derived from an EMBL/GenBank/DDBJ whole genome shotgun (WGS) entry which is preliminary data.</text>
</comment>
<dbReference type="SUPFAM" id="SSF56112">
    <property type="entry name" value="Protein kinase-like (PK-like)"/>
    <property type="match status" value="1"/>
</dbReference>
<keyword evidence="1" id="KW-0808">Transferase</keyword>
<dbReference type="PROSITE" id="PS50011">
    <property type="entry name" value="PROTEIN_KINASE_DOM"/>
    <property type="match status" value="1"/>
</dbReference>
<dbReference type="InterPro" id="IPR000719">
    <property type="entry name" value="Prot_kinase_dom"/>
</dbReference>
<accession>A0A6S7H5Z8</accession>
<evidence type="ECO:0000256" key="2">
    <source>
        <dbReference type="ARBA" id="ARBA00022741"/>
    </source>
</evidence>
<dbReference type="AlphaFoldDB" id="A0A6S7H5Z8"/>
<keyword evidence="2" id="KW-0547">Nucleotide-binding</keyword>
<dbReference type="GO" id="GO:0004674">
    <property type="term" value="F:protein serine/threonine kinase activity"/>
    <property type="evidence" value="ECO:0007669"/>
    <property type="project" value="TreeGrafter"/>
</dbReference>
<dbReference type="EMBL" id="CACRXK020001876">
    <property type="protein sequence ID" value="CAB3991571.1"/>
    <property type="molecule type" value="Genomic_DNA"/>
</dbReference>
<name>A0A6S7H5Z8_PARCT</name>
<gene>
    <name evidence="6" type="ORF">PACLA_8A014772</name>
</gene>
<dbReference type="Pfam" id="PF00069">
    <property type="entry name" value="Pkinase"/>
    <property type="match status" value="1"/>
</dbReference>
<evidence type="ECO:0000313" key="7">
    <source>
        <dbReference type="Proteomes" id="UP001152795"/>
    </source>
</evidence>
<dbReference type="Gene3D" id="1.10.510.10">
    <property type="entry name" value="Transferase(Phosphotransferase) domain 1"/>
    <property type="match status" value="1"/>
</dbReference>
<dbReference type="GO" id="GO:0005524">
    <property type="term" value="F:ATP binding"/>
    <property type="evidence" value="ECO:0007669"/>
    <property type="project" value="UniProtKB-KW"/>
</dbReference>